<dbReference type="EMBL" id="LTAY01000027">
    <property type="protein sequence ID" value="OPX48884.1"/>
    <property type="molecule type" value="Genomic_DNA"/>
</dbReference>
<evidence type="ECO:0000256" key="1">
    <source>
        <dbReference type="SAM" id="Phobius"/>
    </source>
</evidence>
<keyword evidence="1" id="KW-1133">Transmembrane helix</keyword>
<keyword evidence="1" id="KW-0812">Transmembrane</keyword>
<name>A0A1V4SXV3_9CLOT</name>
<comment type="caution">
    <text evidence="2">The sequence shown here is derived from an EMBL/GenBank/DDBJ whole genome shotgun (WGS) entry which is preliminary data.</text>
</comment>
<feature type="transmembrane region" description="Helical" evidence="1">
    <location>
        <begin position="6"/>
        <end position="24"/>
    </location>
</feature>
<gene>
    <name evidence="2" type="ORF">CLTHE_09970</name>
</gene>
<keyword evidence="1" id="KW-0472">Membrane</keyword>
<dbReference type="AlphaFoldDB" id="A0A1V4SXV3"/>
<evidence type="ECO:0000313" key="2">
    <source>
        <dbReference type="EMBL" id="OPX48884.1"/>
    </source>
</evidence>
<feature type="transmembrane region" description="Helical" evidence="1">
    <location>
        <begin position="44"/>
        <end position="61"/>
    </location>
</feature>
<feature type="transmembrane region" description="Helical" evidence="1">
    <location>
        <begin position="73"/>
        <end position="98"/>
    </location>
</feature>
<accession>A0A1V4SXV3</accession>
<reference evidence="2 3" key="1">
    <citation type="submission" date="2016-02" db="EMBL/GenBank/DDBJ databases">
        <title>Genome sequence of Clostridium thermobutyricum DSM 4928.</title>
        <authorList>
            <person name="Poehlein A."/>
            <person name="Daniel R."/>
        </authorList>
    </citation>
    <scope>NUCLEOTIDE SEQUENCE [LARGE SCALE GENOMIC DNA]</scope>
    <source>
        <strain evidence="2 3">DSM 4928</strain>
    </source>
</reference>
<organism evidence="2 3">
    <name type="scientific">Clostridium thermobutyricum DSM 4928</name>
    <dbReference type="NCBI Taxonomy" id="1121339"/>
    <lineage>
        <taxon>Bacteria</taxon>
        <taxon>Bacillati</taxon>
        <taxon>Bacillota</taxon>
        <taxon>Clostridia</taxon>
        <taxon>Eubacteriales</taxon>
        <taxon>Clostridiaceae</taxon>
        <taxon>Clostridium</taxon>
    </lineage>
</organism>
<dbReference type="RefSeq" id="WP_080022279.1">
    <property type="nucleotide sequence ID" value="NZ_LTAY01000027.1"/>
</dbReference>
<protein>
    <submittedName>
        <fullName evidence="2">Uncharacterized protein</fullName>
    </submittedName>
</protein>
<proteinExistence type="predicted"/>
<sequence length="161" mass="18964">MNALFIIEVIFILINLFFLLRTFFKRMNIKKEGKYTIIRNFNSMFFTTAIVAIVFLVYIFMYTKEFTPLTKWLAIFIVIVLLLTSYSNTTILLGYYNFSYMFYNRSYKDLKTVGIANRNNGKVFAFMFKDSSKFSFTISKNNGSILSEVLKRKSVTVNHIK</sequence>
<dbReference type="Proteomes" id="UP000191448">
    <property type="component" value="Unassembled WGS sequence"/>
</dbReference>
<evidence type="ECO:0000313" key="3">
    <source>
        <dbReference type="Proteomes" id="UP000191448"/>
    </source>
</evidence>